<dbReference type="EMBL" id="KK448526">
    <property type="protein sequence ID" value="KFQ72366.1"/>
    <property type="molecule type" value="Genomic_DNA"/>
</dbReference>
<dbReference type="GO" id="GO:0002177">
    <property type="term" value="C:manchette"/>
    <property type="evidence" value="ECO:0007669"/>
    <property type="project" value="TreeGrafter"/>
</dbReference>
<reference evidence="1 2" key="1">
    <citation type="submission" date="2014-04" db="EMBL/GenBank/DDBJ databases">
        <title>Genome evolution of avian class.</title>
        <authorList>
            <person name="Zhang G."/>
            <person name="Li C."/>
        </authorList>
    </citation>
    <scope>NUCLEOTIDE SEQUENCE [LARGE SCALE GENOMIC DNA]</scope>
    <source>
        <strain evidence="1">BGI_N335</strain>
    </source>
</reference>
<proteinExistence type="predicted"/>
<dbReference type="Pfam" id="PF15181">
    <property type="entry name" value="SMRP1"/>
    <property type="match status" value="1"/>
</dbReference>
<organism evidence="1 2">
    <name type="scientific">Phaethon lepturus</name>
    <name type="common">White-tailed tropicbird</name>
    <dbReference type="NCBI Taxonomy" id="97097"/>
    <lineage>
        <taxon>Eukaryota</taxon>
        <taxon>Metazoa</taxon>
        <taxon>Chordata</taxon>
        <taxon>Craniata</taxon>
        <taxon>Vertebrata</taxon>
        <taxon>Euteleostomi</taxon>
        <taxon>Archelosauria</taxon>
        <taxon>Archosauria</taxon>
        <taxon>Dinosauria</taxon>
        <taxon>Saurischia</taxon>
        <taxon>Theropoda</taxon>
        <taxon>Coelurosauria</taxon>
        <taxon>Aves</taxon>
        <taxon>Neognathae</taxon>
        <taxon>Neoaves</taxon>
        <taxon>Phaethontimorphae</taxon>
        <taxon>Phaethontiformes</taxon>
        <taxon>Phaethontidae</taxon>
        <taxon>Phaethon</taxon>
    </lineage>
</organism>
<evidence type="ECO:0000313" key="2">
    <source>
        <dbReference type="Proteomes" id="UP000053638"/>
    </source>
</evidence>
<dbReference type="PANTHER" id="PTHR35664">
    <property type="entry name" value="SPERMATID-SPECIFIC MANCHETTE-RELATED PROTEIN 1"/>
    <property type="match status" value="1"/>
</dbReference>
<dbReference type="Proteomes" id="UP000053638">
    <property type="component" value="Unassembled WGS sequence"/>
</dbReference>
<dbReference type="OrthoDB" id="9820464at2759"/>
<dbReference type="GO" id="GO:0048471">
    <property type="term" value="C:perinuclear region of cytoplasm"/>
    <property type="evidence" value="ECO:0007669"/>
    <property type="project" value="TreeGrafter"/>
</dbReference>
<name>A0A091TDI7_PHALP</name>
<dbReference type="PANTHER" id="PTHR35664:SF1">
    <property type="entry name" value="SPERMATID-SPECIFIC MANCHETTE-RELATED PROTEIN 1"/>
    <property type="match status" value="1"/>
</dbReference>
<accession>A0A091TDI7</accession>
<feature type="non-terminal residue" evidence="1">
    <location>
        <position position="198"/>
    </location>
</feature>
<dbReference type="GO" id="GO:0043014">
    <property type="term" value="F:alpha-tubulin binding"/>
    <property type="evidence" value="ECO:0007669"/>
    <property type="project" value="TreeGrafter"/>
</dbReference>
<gene>
    <name evidence="1" type="ORF">N335_07993</name>
</gene>
<feature type="non-terminal residue" evidence="1">
    <location>
        <position position="1"/>
    </location>
</feature>
<dbReference type="AlphaFoldDB" id="A0A091TDI7"/>
<protein>
    <submittedName>
        <fullName evidence="1">Spermatid-specific manchette-related protein 1</fullName>
    </submittedName>
</protein>
<dbReference type="PhylomeDB" id="A0A091TDI7"/>
<evidence type="ECO:0000313" key="1">
    <source>
        <dbReference type="EMBL" id="KFQ72366.1"/>
    </source>
</evidence>
<dbReference type="InterPro" id="IPR028195">
    <property type="entry name" value="SPMIP6"/>
</dbReference>
<sequence>GLTMPPEQNLESQAQPERLMKAAMQEYYRNTIVPAAYWPEKCWLARSEEKYNPVFVNEDKYITWRTGPYNSTAWNKHSSYLPILPKETRMQTFLHSIPAPYRPKPICLNQSEREVVVNMLPVYTMTGRGLFQGYYSPCSGRHYCLRGMDYYMDGASAIRGHLHALGERAEYPVLQLQPQSDVLYIYTSPPAILPIQEP</sequence>
<keyword evidence="2" id="KW-1185">Reference proteome</keyword>
<dbReference type="KEGG" id="plet:104618603"/>